<keyword evidence="3" id="KW-1185">Reference proteome</keyword>
<organism evidence="2 3">
    <name type="scientific">Cuscuta campestris</name>
    <dbReference type="NCBI Taxonomy" id="132261"/>
    <lineage>
        <taxon>Eukaryota</taxon>
        <taxon>Viridiplantae</taxon>
        <taxon>Streptophyta</taxon>
        <taxon>Embryophyta</taxon>
        <taxon>Tracheophyta</taxon>
        <taxon>Spermatophyta</taxon>
        <taxon>Magnoliopsida</taxon>
        <taxon>eudicotyledons</taxon>
        <taxon>Gunneridae</taxon>
        <taxon>Pentapetalae</taxon>
        <taxon>asterids</taxon>
        <taxon>lamiids</taxon>
        <taxon>Solanales</taxon>
        <taxon>Convolvulaceae</taxon>
        <taxon>Cuscuteae</taxon>
        <taxon>Cuscuta</taxon>
        <taxon>Cuscuta subgen. Grammica</taxon>
        <taxon>Cuscuta sect. Cleistogrammica</taxon>
    </lineage>
</organism>
<gene>
    <name evidence="2" type="ORF">CCAM_LOCUS17274</name>
</gene>
<proteinExistence type="predicted"/>
<evidence type="ECO:0000313" key="2">
    <source>
        <dbReference type="EMBL" id="VFQ75498.1"/>
    </source>
</evidence>
<dbReference type="AlphaFoldDB" id="A0A484LHK9"/>
<evidence type="ECO:0000313" key="3">
    <source>
        <dbReference type="Proteomes" id="UP000595140"/>
    </source>
</evidence>
<feature type="region of interest" description="Disordered" evidence="1">
    <location>
        <begin position="1"/>
        <end position="46"/>
    </location>
</feature>
<feature type="compositionally biased region" description="Polar residues" evidence="1">
    <location>
        <begin position="1"/>
        <end position="10"/>
    </location>
</feature>
<dbReference type="OrthoDB" id="162989at2759"/>
<protein>
    <submittedName>
        <fullName evidence="2">Uncharacterized protein</fullName>
    </submittedName>
</protein>
<name>A0A484LHK9_9ASTE</name>
<sequence>METPSSTRSHPSFAASRIAERFEDSEKKGGNPRNGHEHERSALFDITNDSPIVGLAMGSLETPTPRKRAVKIHSQSKQMGRTTPGSGETLLRGQVKNLLQKVEEEEGEHLSKLAANRYSPTQQLTFECKKDDEEEEIETGIDMGVKRSLFLDFSEKLDSYEYMENGDDDDDDNGGRSVEELCEGMGKMSVRGGRRAKWSGKHTRFVYDSDGELEGVAEVVADTAAEGGAAKEIYCI</sequence>
<evidence type="ECO:0000256" key="1">
    <source>
        <dbReference type="SAM" id="MobiDB-lite"/>
    </source>
</evidence>
<dbReference type="PANTHER" id="PTHR47512:SF3">
    <property type="entry name" value="CHALCONE-FLAVONONE ISOMERASE FAMILY PROTEIN"/>
    <property type="match status" value="1"/>
</dbReference>
<dbReference type="Proteomes" id="UP000595140">
    <property type="component" value="Unassembled WGS sequence"/>
</dbReference>
<feature type="compositionally biased region" description="Basic and acidic residues" evidence="1">
    <location>
        <begin position="18"/>
        <end position="42"/>
    </location>
</feature>
<accession>A0A484LHK9</accession>
<dbReference type="PANTHER" id="PTHR47512">
    <property type="entry name" value="EXPRESSED PROTEIN"/>
    <property type="match status" value="1"/>
</dbReference>
<dbReference type="EMBL" id="OOIL02001451">
    <property type="protein sequence ID" value="VFQ75498.1"/>
    <property type="molecule type" value="Genomic_DNA"/>
</dbReference>
<reference evidence="2 3" key="1">
    <citation type="submission" date="2018-04" db="EMBL/GenBank/DDBJ databases">
        <authorList>
            <person name="Vogel A."/>
        </authorList>
    </citation>
    <scope>NUCLEOTIDE SEQUENCE [LARGE SCALE GENOMIC DNA]</scope>
</reference>